<dbReference type="AlphaFoldDB" id="A0A1H0VMV6"/>
<protein>
    <submittedName>
        <fullName evidence="2">Uncharacterized protein</fullName>
    </submittedName>
</protein>
<feature type="compositionally biased region" description="Basic and acidic residues" evidence="1">
    <location>
        <begin position="66"/>
        <end position="81"/>
    </location>
</feature>
<organism evidence="2 3">
    <name type="scientific">Actinopolyspora xinjiangensis</name>
    <dbReference type="NCBI Taxonomy" id="405564"/>
    <lineage>
        <taxon>Bacteria</taxon>
        <taxon>Bacillati</taxon>
        <taxon>Actinomycetota</taxon>
        <taxon>Actinomycetes</taxon>
        <taxon>Actinopolysporales</taxon>
        <taxon>Actinopolysporaceae</taxon>
        <taxon>Actinopolyspora</taxon>
    </lineage>
</organism>
<reference evidence="3" key="1">
    <citation type="submission" date="2016-10" db="EMBL/GenBank/DDBJ databases">
        <authorList>
            <person name="Varghese N."/>
            <person name="Submissions S."/>
        </authorList>
    </citation>
    <scope>NUCLEOTIDE SEQUENCE [LARGE SCALE GENOMIC DNA]</scope>
    <source>
        <strain evidence="3">DSM 46732</strain>
    </source>
</reference>
<feature type="compositionally biased region" description="Pro residues" evidence="1">
    <location>
        <begin position="50"/>
        <end position="60"/>
    </location>
</feature>
<accession>A0A1H0VMV6</accession>
<sequence length="227" mass="25320">MTVPLPGESKRLVVDERTGVSERSSRSTGATTTGRRGHRRNRAPTSRTGPPEPPRVPRPGEPGETSVERDVAFHTVTEKECSAPAAFPPVRRTMSLPRPGRRARSCRLSDGCSGVELRTWLHSSQLNRERTPGTSRCGALPRRPHESARPSLESEFVEFDHDPRPPTVTKNNKTERLVCQRYAVDLHGIGSRRSHESSHETTRAYGHTAQESELDLRFGYFCCSKIS</sequence>
<name>A0A1H0VMV6_9ACTN</name>
<evidence type="ECO:0000256" key="1">
    <source>
        <dbReference type="SAM" id="MobiDB-lite"/>
    </source>
</evidence>
<dbReference type="Proteomes" id="UP000199497">
    <property type="component" value="Unassembled WGS sequence"/>
</dbReference>
<evidence type="ECO:0000313" key="2">
    <source>
        <dbReference type="EMBL" id="SDP79416.1"/>
    </source>
</evidence>
<dbReference type="STRING" id="405564.SAMN04487905_10973"/>
<keyword evidence="3" id="KW-1185">Reference proteome</keyword>
<feature type="region of interest" description="Disordered" evidence="1">
    <location>
        <begin position="1"/>
        <end position="104"/>
    </location>
</feature>
<dbReference type="EMBL" id="FNJR01000009">
    <property type="protein sequence ID" value="SDP79416.1"/>
    <property type="molecule type" value="Genomic_DNA"/>
</dbReference>
<feature type="region of interest" description="Disordered" evidence="1">
    <location>
        <begin position="126"/>
        <end position="170"/>
    </location>
</feature>
<feature type="compositionally biased region" description="Basic and acidic residues" evidence="1">
    <location>
        <begin position="8"/>
        <end position="25"/>
    </location>
</feature>
<proteinExistence type="predicted"/>
<evidence type="ECO:0000313" key="3">
    <source>
        <dbReference type="Proteomes" id="UP000199497"/>
    </source>
</evidence>
<gene>
    <name evidence="2" type="ORF">SAMN04487905_10973</name>
</gene>